<dbReference type="Ensembl" id="ENSVURT00010028451.1">
    <property type="protein sequence ID" value="ENSVURP00010024984.1"/>
    <property type="gene ID" value="ENSVURG00010019137.1"/>
</dbReference>
<dbReference type="PANTHER" id="PTHR16193:SF0">
    <property type="entry name" value="TETRATRICOPEPTIDE REPEAT PROTEIN 27"/>
    <property type="match status" value="1"/>
</dbReference>
<dbReference type="InterPro" id="IPR011990">
    <property type="entry name" value="TPR-like_helical_dom_sf"/>
</dbReference>
<reference evidence="7" key="1">
    <citation type="submission" date="2018-12" db="EMBL/GenBank/DDBJ databases">
        <authorList>
            <person name="Yazar S."/>
        </authorList>
    </citation>
    <scope>NUCLEOTIDE SEQUENCE [LARGE SCALE GENOMIC DNA]</scope>
</reference>
<evidence type="ECO:0000256" key="5">
    <source>
        <dbReference type="PROSITE-ProRule" id="PRU00339"/>
    </source>
</evidence>
<dbReference type="InterPro" id="IPR019734">
    <property type="entry name" value="TPR_rpt"/>
</dbReference>
<keyword evidence="7" id="KW-1185">Reference proteome</keyword>
<organism evidence="6 7">
    <name type="scientific">Vombatus ursinus</name>
    <name type="common">Common wombat</name>
    <dbReference type="NCBI Taxonomy" id="29139"/>
    <lineage>
        <taxon>Eukaryota</taxon>
        <taxon>Metazoa</taxon>
        <taxon>Chordata</taxon>
        <taxon>Craniata</taxon>
        <taxon>Vertebrata</taxon>
        <taxon>Euteleostomi</taxon>
        <taxon>Mammalia</taxon>
        <taxon>Metatheria</taxon>
        <taxon>Diprotodontia</taxon>
        <taxon>Vombatidae</taxon>
        <taxon>Vombatus</taxon>
    </lineage>
</organism>
<sequence>MWPPELAVLRGYPIDMERQRWKQADAAGADSGSFLQLLLEGNYEAIFLNTVTQNIFTALILKEEKIDSYLEKQILTFLDCSEDLYETERQQMIFLLGVSSLQLFVQSNWTGPPVDLQPQDFLPSVLLQQFSETKELCTVVLSLLVLDGESIYSLTSNPVLLLLARVILVNLRHKFPSVQTLPWWTLRCVNIHQQLLEERSPELFSLAQTSIEQVMKLENLLAKETCGYLNVQFHLECAHTYLYYYEYAKAKDQFSVAKDITKLKINLTGALGKRTRFQENYVAQLILDVQRGEDSLPHDELSPAPTPLENLAKNLVLNDDTVLNEIKLADCEQYQMPDLCAEELAVILGVCTNFQKTNPVHKLTEEELLAFTSCLLSQPKFWAIQTTALILRTKLEKGSTRRVERAMMQTQALADQFEDKNTSILERLKIFYCCQVPTRWAIQRQLATLLFELGCTSSALQIFEKLEMWEDVVICHERAGHHGKLGVWFSLGCAYIALEDWGGSAKAFQRCVTLEPDNAEAWNNLSTAYIRLKQKIKAFRTLQEALKCNYEHWQIWENYILTSTDVGEFSEAIKAYHRLMDLRDKYKDVQVLKILVRAVTDGMADRSGDIATGLKGKLRELFGRVTSRVTNDGEIWRLYAQIYGNGQNDNPDENEKVLQYLTKAYKCDTQSSCWEKDIASFKEIVKGAVELAHVALNCSKNKSDPQEAIQVLSSARLNLRGLSSKAKQLFVDMASGEISPELTEEMSTMDTLITELQDMSNQLRNQY</sequence>
<keyword evidence="2 5" id="KW-0802">TPR repeat</keyword>
<comment type="similarity">
    <text evidence="3">Belongs to the TTC27 family.</text>
</comment>
<dbReference type="SMART" id="SM00028">
    <property type="entry name" value="TPR"/>
    <property type="match status" value="3"/>
</dbReference>
<protein>
    <recommendedName>
        <fullName evidence="4">Tetratricopeptide repeat protein 27</fullName>
    </recommendedName>
</protein>
<reference evidence="6" key="2">
    <citation type="submission" date="2025-08" db="UniProtKB">
        <authorList>
            <consortium name="Ensembl"/>
        </authorList>
    </citation>
    <scope>IDENTIFICATION</scope>
</reference>
<evidence type="ECO:0000256" key="4">
    <source>
        <dbReference type="ARBA" id="ARBA00024124"/>
    </source>
</evidence>
<feature type="repeat" description="TPR" evidence="5">
    <location>
        <begin position="519"/>
        <end position="552"/>
    </location>
</feature>
<dbReference type="InterPro" id="IPR044244">
    <property type="entry name" value="TTC27/Emw1"/>
</dbReference>
<evidence type="ECO:0000256" key="2">
    <source>
        <dbReference type="ARBA" id="ARBA00022803"/>
    </source>
</evidence>
<dbReference type="AlphaFoldDB" id="A0A4X2LJ02"/>
<dbReference type="PANTHER" id="PTHR16193">
    <property type="entry name" value="TETRATRICOPEPTIDE REPEAT PROTEIN 27"/>
    <property type="match status" value="1"/>
</dbReference>
<evidence type="ECO:0000256" key="1">
    <source>
        <dbReference type="ARBA" id="ARBA00022737"/>
    </source>
</evidence>
<dbReference type="Gene3D" id="1.25.40.10">
    <property type="entry name" value="Tetratricopeptide repeat domain"/>
    <property type="match status" value="1"/>
</dbReference>
<dbReference type="Proteomes" id="UP000314987">
    <property type="component" value="Unassembled WGS sequence"/>
</dbReference>
<evidence type="ECO:0000313" key="6">
    <source>
        <dbReference type="Ensembl" id="ENSVURP00010024984.1"/>
    </source>
</evidence>
<feature type="repeat" description="TPR" evidence="5">
    <location>
        <begin position="485"/>
        <end position="518"/>
    </location>
</feature>
<evidence type="ECO:0000256" key="3">
    <source>
        <dbReference type="ARBA" id="ARBA00024020"/>
    </source>
</evidence>
<proteinExistence type="inferred from homology"/>
<dbReference type="GeneTree" id="ENSGT00500000044929"/>
<reference evidence="6" key="3">
    <citation type="submission" date="2025-09" db="UniProtKB">
        <authorList>
            <consortium name="Ensembl"/>
        </authorList>
    </citation>
    <scope>IDENTIFICATION</scope>
</reference>
<dbReference type="PROSITE" id="PS50005">
    <property type="entry name" value="TPR"/>
    <property type="match status" value="2"/>
</dbReference>
<dbReference type="SUPFAM" id="SSF48452">
    <property type="entry name" value="TPR-like"/>
    <property type="match status" value="1"/>
</dbReference>
<dbReference type="Pfam" id="PF13431">
    <property type="entry name" value="TPR_17"/>
    <property type="match status" value="1"/>
</dbReference>
<keyword evidence="1" id="KW-0677">Repeat</keyword>
<accession>A0A4X2LJ02</accession>
<evidence type="ECO:0000313" key="7">
    <source>
        <dbReference type="Proteomes" id="UP000314987"/>
    </source>
</evidence>
<name>A0A4X2LJ02_VOMUR</name>
<gene>
    <name evidence="6" type="primary">TTC27</name>
</gene>